<evidence type="ECO:0000256" key="5">
    <source>
        <dbReference type="SAM" id="Phobius"/>
    </source>
</evidence>
<evidence type="ECO:0000256" key="1">
    <source>
        <dbReference type="ARBA" id="ARBA00004141"/>
    </source>
</evidence>
<gene>
    <name evidence="6" type="ORF">MKO06_08955</name>
</gene>
<dbReference type="AlphaFoldDB" id="A0A9X2I9F1"/>
<keyword evidence="7" id="KW-1185">Reference proteome</keyword>
<evidence type="ECO:0000256" key="2">
    <source>
        <dbReference type="ARBA" id="ARBA00022692"/>
    </source>
</evidence>
<dbReference type="RefSeq" id="WP_241551845.1">
    <property type="nucleotide sequence ID" value="NZ_JANCNS010000002.1"/>
</dbReference>
<feature type="transmembrane region" description="Helical" evidence="5">
    <location>
        <begin position="20"/>
        <end position="41"/>
    </location>
</feature>
<dbReference type="Proteomes" id="UP001155280">
    <property type="component" value="Unassembled WGS sequence"/>
</dbReference>
<keyword evidence="3 5" id="KW-1133">Transmembrane helix</keyword>
<comment type="caution">
    <text evidence="6">The sequence shown here is derived from an EMBL/GenBank/DDBJ whole genome shotgun (WGS) entry which is preliminary data.</text>
</comment>
<sequence>MTSSTNINQNRTLATVLHLSVFSQFFIPLGNFIFPTLLWLSRKEDPFVDHHGRNALNFQLSIFLYSVFLIAAGAVTILFFGLQLGEGKPFYFGDDQFMLGDFSKAIPFIVIISILGIILLGLFILEIFTVISASISAHEGKAYKYPLTINFLGSIDPQSNHQFNQSKNEQFNSTQKQAL</sequence>
<keyword evidence="2 5" id="KW-0812">Transmembrane</keyword>
<dbReference type="InterPro" id="IPR019109">
    <property type="entry name" value="MamF_MmsF"/>
</dbReference>
<evidence type="ECO:0000313" key="7">
    <source>
        <dbReference type="Proteomes" id="UP001155280"/>
    </source>
</evidence>
<evidence type="ECO:0000256" key="4">
    <source>
        <dbReference type="ARBA" id="ARBA00023136"/>
    </source>
</evidence>
<comment type="subcellular location">
    <subcellularLocation>
        <location evidence="1">Membrane</location>
        <topology evidence="1">Multi-pass membrane protein</topology>
    </subcellularLocation>
</comment>
<feature type="transmembrane region" description="Helical" evidence="5">
    <location>
        <begin position="105"/>
        <end position="131"/>
    </location>
</feature>
<evidence type="ECO:0000256" key="3">
    <source>
        <dbReference type="ARBA" id="ARBA00022989"/>
    </source>
</evidence>
<keyword evidence="4 5" id="KW-0472">Membrane</keyword>
<evidence type="ECO:0000313" key="6">
    <source>
        <dbReference type="EMBL" id="MCP9200034.1"/>
    </source>
</evidence>
<feature type="transmembrane region" description="Helical" evidence="5">
    <location>
        <begin position="62"/>
        <end position="85"/>
    </location>
</feature>
<accession>A0A9X2I9F1</accession>
<organism evidence="6 7">
    <name type="scientific">Christiangramia oceanisediminis</name>
    <dbReference type="NCBI Taxonomy" id="2920386"/>
    <lineage>
        <taxon>Bacteria</taxon>
        <taxon>Pseudomonadati</taxon>
        <taxon>Bacteroidota</taxon>
        <taxon>Flavobacteriia</taxon>
        <taxon>Flavobacteriales</taxon>
        <taxon>Flavobacteriaceae</taxon>
        <taxon>Christiangramia</taxon>
    </lineage>
</organism>
<name>A0A9X2I9F1_9FLAO</name>
<proteinExistence type="predicted"/>
<protein>
    <submittedName>
        <fullName evidence="6">DUF4870 domain-containing protein</fullName>
    </submittedName>
</protein>
<dbReference type="EMBL" id="JANCNS010000002">
    <property type="protein sequence ID" value="MCP9200034.1"/>
    <property type="molecule type" value="Genomic_DNA"/>
</dbReference>
<dbReference type="Pfam" id="PF09685">
    <property type="entry name" value="MamF_MmsF"/>
    <property type="match status" value="1"/>
</dbReference>
<reference evidence="6" key="1">
    <citation type="submission" date="2022-07" db="EMBL/GenBank/DDBJ databases">
        <title>Gramela sediminis sp. nov., isolated from deep-sea sediment of the Indian Ocean.</title>
        <authorList>
            <person name="Shi H."/>
        </authorList>
    </citation>
    <scope>NUCLEOTIDE SEQUENCE</scope>
    <source>
        <strain evidence="6">GC03-9</strain>
    </source>
</reference>